<dbReference type="PROSITE" id="PS51186">
    <property type="entry name" value="GNAT"/>
    <property type="match status" value="1"/>
</dbReference>
<accession>A0ABS9CJW3</accession>
<evidence type="ECO:0000313" key="3">
    <source>
        <dbReference type="Proteomes" id="UP001299220"/>
    </source>
</evidence>
<reference evidence="2 3" key="1">
    <citation type="submission" date="2020-12" db="EMBL/GenBank/DDBJ databases">
        <title>Whole genome sequences of gut porcine anaerobes.</title>
        <authorList>
            <person name="Kubasova T."/>
            <person name="Jahodarova E."/>
            <person name="Rychlik I."/>
        </authorList>
    </citation>
    <scope>NUCLEOTIDE SEQUENCE [LARGE SCALE GENOMIC DNA]</scope>
    <source>
        <strain evidence="2 3">An867</strain>
    </source>
</reference>
<dbReference type="RefSeq" id="WP_235322385.1">
    <property type="nucleotide sequence ID" value="NZ_JAFBIT010000001.1"/>
</dbReference>
<organism evidence="2 3">
    <name type="scientific">Anaeromassilibacillus senegalensis</name>
    <dbReference type="NCBI Taxonomy" id="1673717"/>
    <lineage>
        <taxon>Bacteria</taxon>
        <taxon>Bacillati</taxon>
        <taxon>Bacillota</taxon>
        <taxon>Clostridia</taxon>
        <taxon>Eubacteriales</taxon>
        <taxon>Acutalibacteraceae</taxon>
        <taxon>Anaeromassilibacillus</taxon>
    </lineage>
</organism>
<proteinExistence type="predicted"/>
<feature type="domain" description="N-acetyltransferase" evidence="1">
    <location>
        <begin position="107"/>
        <end position="236"/>
    </location>
</feature>
<protein>
    <submittedName>
        <fullName evidence="2">GNAT family N-acetyltransferase</fullName>
    </submittedName>
</protein>
<dbReference type="Gene3D" id="3.40.630.30">
    <property type="match status" value="1"/>
</dbReference>
<evidence type="ECO:0000313" key="2">
    <source>
        <dbReference type="EMBL" id="MCF2651412.1"/>
    </source>
</evidence>
<comment type="caution">
    <text evidence="2">The sequence shown here is derived from an EMBL/GenBank/DDBJ whole genome shotgun (WGS) entry which is preliminary data.</text>
</comment>
<name>A0ABS9CJW3_9FIRM</name>
<dbReference type="SUPFAM" id="SSF55729">
    <property type="entry name" value="Acyl-CoA N-acyltransferases (Nat)"/>
    <property type="match status" value="1"/>
</dbReference>
<dbReference type="InterPro" id="IPR000182">
    <property type="entry name" value="GNAT_dom"/>
</dbReference>
<evidence type="ECO:0000259" key="1">
    <source>
        <dbReference type="PROSITE" id="PS51186"/>
    </source>
</evidence>
<dbReference type="InterPro" id="IPR016181">
    <property type="entry name" value="Acyl_CoA_acyltransferase"/>
</dbReference>
<keyword evidence="3" id="KW-1185">Reference proteome</keyword>
<dbReference type="Pfam" id="PF13508">
    <property type="entry name" value="Acetyltransf_7"/>
    <property type="match status" value="1"/>
</dbReference>
<gene>
    <name evidence="2" type="ORF">JQM67_02165</name>
</gene>
<sequence length="236" mass="25441">MIRFAESIEAIAPRCEASPFGCQILSAANAYGFARPFAQFWTDAGAAYGLLDGVMRISGRVEDAEEAREFLKIVGAQRVVCDGENAEYLGLLPDAHGVILHKALHGEKAAPGGEVSLRALYAVLRENEMVGAFEPFYLDLSHRIRHGTVRCAALYEATEMTAVAVAALGGEAALITAVAVRPALHRRGLGRRIISKIEAQLGTCTAYVLRAEQENEAFYASLGYVPCGVWRSGILE</sequence>
<dbReference type="EMBL" id="JAFBIT010000001">
    <property type="protein sequence ID" value="MCF2651412.1"/>
    <property type="molecule type" value="Genomic_DNA"/>
</dbReference>
<dbReference type="Proteomes" id="UP001299220">
    <property type="component" value="Unassembled WGS sequence"/>
</dbReference>